<dbReference type="STRING" id="299123.ENSLSDP00000001310"/>
<feature type="domain" description="PDZ" evidence="6">
    <location>
        <begin position="417"/>
        <end position="498"/>
    </location>
</feature>
<dbReference type="InterPro" id="IPR016313">
    <property type="entry name" value="DLG1-like"/>
</dbReference>
<dbReference type="GO" id="GO:0035255">
    <property type="term" value="F:ionotropic glutamate receptor binding"/>
    <property type="evidence" value="ECO:0007669"/>
    <property type="project" value="TreeGrafter"/>
</dbReference>
<dbReference type="CDD" id="cd06723">
    <property type="entry name" value="PDZ1_Dlg1-2-4-like"/>
    <property type="match status" value="1"/>
</dbReference>
<dbReference type="InterPro" id="IPR008145">
    <property type="entry name" value="GK/Ca_channel_bsu"/>
</dbReference>
<dbReference type="InterPro" id="IPR027417">
    <property type="entry name" value="P-loop_NTPase"/>
</dbReference>
<dbReference type="PROSITE" id="PS50106">
    <property type="entry name" value="PDZ"/>
    <property type="match status" value="3"/>
</dbReference>
<dbReference type="Pfam" id="PF00018">
    <property type="entry name" value="SH3_1"/>
    <property type="match status" value="1"/>
</dbReference>
<dbReference type="InterPro" id="IPR008144">
    <property type="entry name" value="Guanylate_kin-like_dom"/>
</dbReference>
<dbReference type="SMART" id="SM00326">
    <property type="entry name" value="SH3"/>
    <property type="match status" value="1"/>
</dbReference>
<dbReference type="Proteomes" id="UP000197619">
    <property type="component" value="Unassembled WGS sequence"/>
</dbReference>
<dbReference type="PROSITE" id="PS51257">
    <property type="entry name" value="PROKAR_LIPOPROTEIN"/>
    <property type="match status" value="1"/>
</dbReference>
<organism evidence="7 8">
    <name type="scientific">Lonchura striata</name>
    <name type="common">white-rumped munia</name>
    <dbReference type="NCBI Taxonomy" id="40157"/>
    <lineage>
        <taxon>Eukaryota</taxon>
        <taxon>Metazoa</taxon>
        <taxon>Chordata</taxon>
        <taxon>Craniata</taxon>
        <taxon>Vertebrata</taxon>
        <taxon>Euteleostomi</taxon>
        <taxon>Archelosauria</taxon>
        <taxon>Archosauria</taxon>
        <taxon>Dinosauria</taxon>
        <taxon>Saurischia</taxon>
        <taxon>Theropoda</taxon>
        <taxon>Coelurosauria</taxon>
        <taxon>Aves</taxon>
        <taxon>Neognathae</taxon>
        <taxon>Neoaves</taxon>
        <taxon>Telluraves</taxon>
        <taxon>Australaves</taxon>
        <taxon>Passeriformes</taxon>
        <taxon>Passeroidea</taxon>
        <taxon>Estrildidae</taxon>
        <taxon>Estrildinae</taxon>
        <taxon>Lonchura</taxon>
    </lineage>
</organism>
<dbReference type="InterPro" id="IPR036028">
    <property type="entry name" value="SH3-like_dom_sf"/>
</dbReference>
<dbReference type="GO" id="GO:0043005">
    <property type="term" value="C:neuron projection"/>
    <property type="evidence" value="ECO:0007669"/>
    <property type="project" value="InterPro"/>
</dbReference>
<protein>
    <submittedName>
        <fullName evidence="7">Disks large 2</fullName>
    </submittedName>
</protein>
<dbReference type="Gene3D" id="2.30.30.40">
    <property type="entry name" value="SH3 Domains"/>
    <property type="match status" value="1"/>
</dbReference>
<dbReference type="Gene3D" id="3.40.50.300">
    <property type="entry name" value="P-loop containing nucleotide triphosphate hydrolases"/>
    <property type="match status" value="1"/>
</dbReference>
<dbReference type="InterPro" id="IPR050614">
    <property type="entry name" value="Synaptic_Scaffolding_LAP-MAGUK"/>
</dbReference>
<keyword evidence="8" id="KW-1185">Reference proteome</keyword>
<evidence type="ECO:0000256" key="2">
    <source>
        <dbReference type="ARBA" id="ARBA00022737"/>
    </source>
</evidence>
<dbReference type="Pfam" id="PF10600">
    <property type="entry name" value="PDZ_assoc"/>
    <property type="match status" value="1"/>
</dbReference>
<dbReference type="PROSITE" id="PS00856">
    <property type="entry name" value="GUANYLATE_KINASE_1"/>
    <property type="match status" value="1"/>
</dbReference>
<dbReference type="PROSITE" id="PS50002">
    <property type="entry name" value="SH3"/>
    <property type="match status" value="1"/>
</dbReference>
<dbReference type="Pfam" id="PF00595">
    <property type="entry name" value="PDZ"/>
    <property type="match status" value="3"/>
</dbReference>
<dbReference type="GO" id="GO:0099072">
    <property type="term" value="P:regulation of postsynaptic membrane neurotransmitter receptor levels"/>
    <property type="evidence" value="ECO:0007669"/>
    <property type="project" value="TreeGrafter"/>
</dbReference>
<feature type="domain" description="Guanylate kinase-like" evidence="5">
    <location>
        <begin position="658"/>
        <end position="833"/>
    </location>
</feature>
<gene>
    <name evidence="7" type="primary">DLG2</name>
    <name evidence="7" type="ORF">RLOC_00001743</name>
</gene>
<dbReference type="SUPFAM" id="SSF50156">
    <property type="entry name" value="PDZ domain-like"/>
    <property type="match status" value="3"/>
</dbReference>
<dbReference type="FunFam" id="2.30.42.10:FF:000001">
    <property type="entry name" value="Disks large homolog 1 isoform 2"/>
    <property type="match status" value="1"/>
</dbReference>
<feature type="domain" description="SH3" evidence="4">
    <location>
        <begin position="532"/>
        <end position="602"/>
    </location>
</feature>
<keyword evidence="2" id="KW-0677">Repeat</keyword>
<dbReference type="GO" id="GO:0007268">
    <property type="term" value="P:chemical synaptic transmission"/>
    <property type="evidence" value="ECO:0007669"/>
    <property type="project" value="InterPro"/>
</dbReference>
<dbReference type="FunFam" id="2.30.42.10:FF:000002">
    <property type="entry name" value="Disks large homolog 4 isoform 2"/>
    <property type="match status" value="1"/>
</dbReference>
<dbReference type="CDD" id="cd12032">
    <property type="entry name" value="SH3_DLG2"/>
    <property type="match status" value="1"/>
</dbReference>
<dbReference type="GO" id="GO:0031594">
    <property type="term" value="C:neuromuscular junction"/>
    <property type="evidence" value="ECO:0007669"/>
    <property type="project" value="InterPro"/>
</dbReference>
<dbReference type="Gene3D" id="2.30.42.10">
    <property type="match status" value="3"/>
</dbReference>
<dbReference type="CDD" id="cd00071">
    <property type="entry name" value="GMPK"/>
    <property type="match status" value="1"/>
</dbReference>
<dbReference type="FunFam" id="2.30.30.40:FF:000008">
    <property type="entry name" value="Disks large homolog 1 isoform 2"/>
    <property type="match status" value="1"/>
</dbReference>
<dbReference type="PROSITE" id="PS50052">
    <property type="entry name" value="GUANYLATE_KINASE_2"/>
    <property type="match status" value="1"/>
</dbReference>
<dbReference type="CDD" id="cd06795">
    <property type="entry name" value="PDZ3_Dlg1-2-4-like"/>
    <property type="match status" value="1"/>
</dbReference>
<dbReference type="FunFam" id="3.40.50.300:FF:001402">
    <property type="entry name" value="Discs, large homolog 3 (Drosophila)"/>
    <property type="match status" value="1"/>
</dbReference>
<dbReference type="PANTHER" id="PTHR23119">
    <property type="entry name" value="DISCS LARGE"/>
    <property type="match status" value="1"/>
</dbReference>
<keyword evidence="1 3" id="KW-0728">SH3 domain</keyword>
<dbReference type="SMART" id="SM01277">
    <property type="entry name" value="MAGUK_N_PEST"/>
    <property type="match status" value="1"/>
</dbReference>
<dbReference type="FunFam" id="2.30.30.40:FF:000027">
    <property type="entry name" value="Disks large homolog 3 isoform 1"/>
    <property type="match status" value="1"/>
</dbReference>
<feature type="domain" description="PDZ" evidence="6">
    <location>
        <begin position="145"/>
        <end position="232"/>
    </location>
</feature>
<dbReference type="SMART" id="SM00072">
    <property type="entry name" value="GuKc"/>
    <property type="match status" value="1"/>
</dbReference>
<dbReference type="CDD" id="cd06724">
    <property type="entry name" value="PDZ2_Dlg1-2-4-like"/>
    <property type="match status" value="1"/>
</dbReference>
<dbReference type="GO" id="GO:0019901">
    <property type="term" value="F:protein kinase binding"/>
    <property type="evidence" value="ECO:0007669"/>
    <property type="project" value="TreeGrafter"/>
</dbReference>
<dbReference type="FunFam" id="2.30.42.10:FF:000091">
    <property type="entry name" value="disks large homolog 1 isoform X8"/>
    <property type="match status" value="1"/>
</dbReference>
<comment type="caution">
    <text evidence="7">The sequence shown here is derived from an EMBL/GenBank/DDBJ whole genome shotgun (WGS) entry which is preliminary data.</text>
</comment>
<dbReference type="InterPro" id="IPR001452">
    <property type="entry name" value="SH3_domain"/>
</dbReference>
<dbReference type="Gene3D" id="3.30.63.10">
    <property type="entry name" value="Guanylate Kinase phosphate binding domain"/>
    <property type="match status" value="1"/>
</dbReference>
<evidence type="ECO:0000256" key="1">
    <source>
        <dbReference type="ARBA" id="ARBA00022443"/>
    </source>
</evidence>
<dbReference type="PANTHER" id="PTHR23119:SF6">
    <property type="entry name" value="DISKS LARGE HOMOLOG 2"/>
    <property type="match status" value="1"/>
</dbReference>
<dbReference type="InterPro" id="IPR019583">
    <property type="entry name" value="DLG1-4_PDZ_assoc"/>
</dbReference>
<dbReference type="EMBL" id="MUZQ01000046">
    <property type="protein sequence ID" value="OWK61100.1"/>
    <property type="molecule type" value="Genomic_DNA"/>
</dbReference>
<dbReference type="GO" id="GO:0097120">
    <property type="term" value="P:receptor localization to synapse"/>
    <property type="evidence" value="ECO:0007669"/>
    <property type="project" value="TreeGrafter"/>
</dbReference>
<dbReference type="GO" id="GO:0098609">
    <property type="term" value="P:cell-cell adhesion"/>
    <property type="evidence" value="ECO:0007669"/>
    <property type="project" value="TreeGrafter"/>
</dbReference>
<evidence type="ECO:0000313" key="7">
    <source>
        <dbReference type="EMBL" id="OWK61100.1"/>
    </source>
</evidence>
<dbReference type="GO" id="GO:0098839">
    <property type="term" value="C:postsynaptic density membrane"/>
    <property type="evidence" value="ECO:0007669"/>
    <property type="project" value="TreeGrafter"/>
</dbReference>
<reference evidence="7 8" key="1">
    <citation type="submission" date="2017-05" db="EMBL/GenBank/DDBJ databases">
        <title>Genome of assembly of the Bengalese finch, Lonchura striata domestica.</title>
        <authorList>
            <person name="Colquitt B.M."/>
            <person name="Brainard M.S."/>
        </authorList>
    </citation>
    <scope>NUCLEOTIDE SEQUENCE [LARGE SCALE GENOMIC DNA]</scope>
    <source>
        <strain evidence="7">White83orange57</strain>
    </source>
</reference>
<dbReference type="GO" id="GO:0045197">
    <property type="term" value="P:establishment or maintenance of epithelial cell apical/basal polarity"/>
    <property type="evidence" value="ECO:0007669"/>
    <property type="project" value="TreeGrafter"/>
</dbReference>
<dbReference type="InterPro" id="IPR036034">
    <property type="entry name" value="PDZ_sf"/>
</dbReference>
<dbReference type="InterPro" id="IPR020590">
    <property type="entry name" value="Guanylate_kinase_CS"/>
</dbReference>
<evidence type="ECO:0000313" key="8">
    <source>
        <dbReference type="Proteomes" id="UP000197619"/>
    </source>
</evidence>
<dbReference type="InterPro" id="IPR035759">
    <property type="entry name" value="DLG2_SH3"/>
</dbReference>
<name>A0A218V5W9_9PASE</name>
<feature type="domain" description="PDZ" evidence="6">
    <location>
        <begin position="240"/>
        <end position="327"/>
    </location>
</feature>
<dbReference type="Pfam" id="PF10608">
    <property type="entry name" value="MAGUK_N_PEST"/>
    <property type="match status" value="1"/>
</dbReference>
<dbReference type="GO" id="GO:0043113">
    <property type="term" value="P:receptor clustering"/>
    <property type="evidence" value="ECO:0007669"/>
    <property type="project" value="TreeGrafter"/>
</dbReference>
<proteinExistence type="predicted"/>
<evidence type="ECO:0000259" key="4">
    <source>
        <dbReference type="PROSITE" id="PS50002"/>
    </source>
</evidence>
<accession>A0A218V5W9</accession>
<dbReference type="AlphaFoldDB" id="A0A218V5W9"/>
<sequence length="848" mass="94371">MCPIVKNPDCFTPMICHCKVACTNNTLSLMFGCKKGQEEENPTGRGLQLGPFPEMEWTNTQKYRYQDEDAPHDHTLPRLTHEVRGPELVHVSEKNLSQIENVHGYVLQSHISPLKASPAPIIVNTDTLDTIPYVNGTEIEYEFEEITLERGNSGLGFSIAGGTDNPHIGDDPGIFITKIIPGGAAAEDGRLRVNDCILRVNEVDVSEVSHSKAVEALKEAGSIVRLYVRRRRPILETVVEIKLFKGPKGLGFSIAGGVGNQHIPGDNSIYVTKIIDGGAAQKDGRLQVGDRLLMVNNYSLEEVTHEEAVAILKNTSDVVYLKVGKPTTIYMTDPYGPPDITHSYSPPMENHILSSGNNGTLEYKASLAPISPGRYSPIPKHMLVEDDYTSHSQHSTATRPPTVSLQRTISVEGEPRKIILHKGSTGLGFNIVGGEDGEGIFVSFILAGGPADLSGELQRGDQILSVNGIDLRGATHEQAAAALKGAGQTVTIIAQYQPEEYARFEAKIHDLREQMMNHSMSSGSGSLRTNQKRSLYVRAMFDYDKSKDSGLPSQGLSFKYGDILHVINASDDEWWQARRVTLEGDSEEMGVIPSKRRVERKERARLKTVKFNAKPGVIDAKGDIPGLGDDGYGTKTLRGQEDFILSYEPVTRQEINYTRPVIILGPMKDRINDDLISEFPDKFGSCVPHTTRPKRDYEVDGRDYHFVISRDQMEKDIQEHKFIEAGQYNDNLYGTSVQSVRFVAERGKHCILDVSGNAIKRLQVAQLYPIAIFIKPKSWEPLMEMNKRLTEEQAKKTYDRAIKLEQEFGEYFTAIVQGDSLEDIYNQCKLVIEEQSGPFIWIPSKEKL</sequence>
<dbReference type="InterPro" id="IPR019590">
    <property type="entry name" value="DLG1_PEST_dom"/>
</dbReference>
<dbReference type="GO" id="GO:0016323">
    <property type="term" value="C:basolateral plasma membrane"/>
    <property type="evidence" value="ECO:0007669"/>
    <property type="project" value="TreeGrafter"/>
</dbReference>
<evidence type="ECO:0000259" key="6">
    <source>
        <dbReference type="PROSITE" id="PS50106"/>
    </source>
</evidence>
<dbReference type="SMART" id="SM00228">
    <property type="entry name" value="PDZ"/>
    <property type="match status" value="3"/>
</dbReference>
<dbReference type="SUPFAM" id="SSF52540">
    <property type="entry name" value="P-loop containing nucleoside triphosphate hydrolases"/>
    <property type="match status" value="1"/>
</dbReference>
<evidence type="ECO:0000256" key="3">
    <source>
        <dbReference type="PROSITE-ProRule" id="PRU00192"/>
    </source>
</evidence>
<dbReference type="Pfam" id="PF00625">
    <property type="entry name" value="Guanylate_kin"/>
    <property type="match status" value="1"/>
</dbReference>
<evidence type="ECO:0000259" key="5">
    <source>
        <dbReference type="PROSITE" id="PS50052"/>
    </source>
</evidence>
<dbReference type="SUPFAM" id="SSF50044">
    <property type="entry name" value="SH3-domain"/>
    <property type="match status" value="1"/>
</dbReference>
<dbReference type="PIRSF" id="PIRSF001741">
    <property type="entry name" value="MAGUK_DLGH"/>
    <property type="match status" value="1"/>
</dbReference>
<dbReference type="FunFam" id="3.30.63.10:FF:000001">
    <property type="entry name" value="Disks large homolog 1 isoform 2"/>
    <property type="match status" value="1"/>
</dbReference>
<dbReference type="InterPro" id="IPR001478">
    <property type="entry name" value="PDZ"/>
</dbReference>